<dbReference type="EMBL" id="FOSN01000014">
    <property type="protein sequence ID" value="SFK66069.1"/>
    <property type="molecule type" value="Genomic_DNA"/>
</dbReference>
<evidence type="ECO:0000259" key="4">
    <source>
        <dbReference type="Pfam" id="PF00561"/>
    </source>
</evidence>
<feature type="transmembrane region" description="Helical" evidence="3">
    <location>
        <begin position="12"/>
        <end position="31"/>
    </location>
</feature>
<keyword evidence="3" id="KW-0472">Membrane</keyword>
<feature type="transmembrane region" description="Helical" evidence="3">
    <location>
        <begin position="402"/>
        <end position="422"/>
    </location>
</feature>
<name>A0A1I4BDD1_9HYPH</name>
<dbReference type="PANTHER" id="PTHR22946">
    <property type="entry name" value="DIENELACTONE HYDROLASE DOMAIN-CONTAINING PROTEIN-RELATED"/>
    <property type="match status" value="1"/>
</dbReference>
<dbReference type="GO" id="GO:0052689">
    <property type="term" value="F:carboxylic ester hydrolase activity"/>
    <property type="evidence" value="ECO:0007669"/>
    <property type="project" value="UniProtKB-ARBA"/>
</dbReference>
<evidence type="ECO:0000256" key="1">
    <source>
        <dbReference type="ARBA" id="ARBA00022801"/>
    </source>
</evidence>
<evidence type="ECO:0000313" key="6">
    <source>
        <dbReference type="Proteomes" id="UP000198755"/>
    </source>
</evidence>
<keyword evidence="3" id="KW-1133">Transmembrane helix</keyword>
<feature type="transmembrane region" description="Helical" evidence="3">
    <location>
        <begin position="368"/>
        <end position="390"/>
    </location>
</feature>
<evidence type="ECO:0000313" key="5">
    <source>
        <dbReference type="EMBL" id="SFK66069.1"/>
    </source>
</evidence>
<dbReference type="InterPro" id="IPR000073">
    <property type="entry name" value="AB_hydrolase_1"/>
</dbReference>
<keyword evidence="3" id="KW-0812">Transmembrane</keyword>
<dbReference type="STRING" id="1612308.SAMN05444581_11414"/>
<dbReference type="OrthoDB" id="504769at2"/>
<dbReference type="AlphaFoldDB" id="A0A1I4BDD1"/>
<dbReference type="Proteomes" id="UP000198755">
    <property type="component" value="Unassembled WGS sequence"/>
</dbReference>
<dbReference type="PANTHER" id="PTHR22946:SF9">
    <property type="entry name" value="POLYKETIDE TRANSFERASE AF380"/>
    <property type="match status" value="1"/>
</dbReference>
<feature type="transmembrane region" description="Helical" evidence="3">
    <location>
        <begin position="459"/>
        <end position="479"/>
    </location>
</feature>
<dbReference type="Gene3D" id="3.40.50.1820">
    <property type="entry name" value="alpha/beta hydrolase"/>
    <property type="match status" value="1"/>
</dbReference>
<dbReference type="Pfam" id="PF00561">
    <property type="entry name" value="Abhydrolase_1"/>
    <property type="match status" value="1"/>
</dbReference>
<feature type="transmembrane region" description="Helical" evidence="3">
    <location>
        <begin position="269"/>
        <end position="287"/>
    </location>
</feature>
<feature type="domain" description="AB hydrolase-1" evidence="4">
    <location>
        <begin position="61"/>
        <end position="161"/>
    </location>
</feature>
<keyword evidence="5" id="KW-0031">Aminopeptidase</keyword>
<gene>
    <name evidence="5" type="ORF">SAMN05444581_11414</name>
</gene>
<keyword evidence="5" id="KW-0645">Protease</keyword>
<proteinExistence type="inferred from homology"/>
<protein>
    <submittedName>
        <fullName evidence="5">Serine aminopeptidase, S33</fullName>
    </submittedName>
</protein>
<keyword evidence="1" id="KW-0378">Hydrolase</keyword>
<accession>A0A1I4BDD1</accession>
<dbReference type="InterPro" id="IPR050261">
    <property type="entry name" value="FrsA_esterase"/>
</dbReference>
<feature type="transmembrane region" description="Helical" evidence="3">
    <location>
        <begin position="337"/>
        <end position="356"/>
    </location>
</feature>
<comment type="similarity">
    <text evidence="2">Belongs to the AB hydrolase superfamily. FUS2 hydrolase family.</text>
</comment>
<feature type="transmembrane region" description="Helical" evidence="3">
    <location>
        <begin position="434"/>
        <end position="454"/>
    </location>
</feature>
<dbReference type="GO" id="GO:0004177">
    <property type="term" value="F:aminopeptidase activity"/>
    <property type="evidence" value="ECO:0007669"/>
    <property type="project" value="UniProtKB-KW"/>
</dbReference>
<evidence type="ECO:0000256" key="2">
    <source>
        <dbReference type="ARBA" id="ARBA00038115"/>
    </source>
</evidence>
<dbReference type="InterPro" id="IPR029058">
    <property type="entry name" value="AB_hydrolase_fold"/>
</dbReference>
<dbReference type="SUPFAM" id="SSF53474">
    <property type="entry name" value="alpha/beta-Hydrolases"/>
    <property type="match status" value="1"/>
</dbReference>
<keyword evidence="6" id="KW-1185">Reference proteome</keyword>
<reference evidence="5 6" key="1">
    <citation type="submission" date="2016-10" db="EMBL/GenBank/DDBJ databases">
        <authorList>
            <person name="de Groot N.N."/>
        </authorList>
    </citation>
    <scope>NUCLEOTIDE SEQUENCE [LARGE SCALE GENOMIC DNA]</scope>
    <source>
        <strain evidence="5 6">NE2</strain>
    </source>
</reference>
<sequence length="514" mass="55056">MALADRLRPFVSPLVAIIAVCCVVAGFWHLFAARSELSITSASVGATPITIYREPSDKAAPVVVIAHGFAGSQQLMQPFALTLARNGYIVATFDFLGHGQNPAPLPGGIADPEASGKALIGELGDVVAYARHLQFGDGKIALIGHSMASDIVVRYAEDHPDIETTIAVSLFSRGITADAPRNLLVIDGALEPSMLTDEAFKIAAMANNGTARERVTYGDFKLGTARRVSLSAGVEHIGVLYARESLSEALAWLNEAFGRNRSGFIDARGPWLGLLFAGLVALARPLSGLLPQASSVPLGQALPWPRLIPVALAPAVITPLVLWKLPTDFMPILLGDYLTLHFGVYGFLSAAGLYYFEDGSKRAASFSISRRAFGIGVAAVASYAIFVIGLPIDRFVTSFMPIAERLPLILIVLCGTAPYFMADEWLTRGEAAPRGNYAFTKICFLASLAIAIALNLHRLFFLIIIVPVILIFFTVYGLFSGWVYRRTNHPLVAALGIAIAMAWSIAVTFPTVSP</sequence>
<feature type="transmembrane region" description="Helical" evidence="3">
    <location>
        <begin position="491"/>
        <end position="512"/>
    </location>
</feature>
<organism evidence="5 6">
    <name type="scientific">Methylocapsa palsarum</name>
    <dbReference type="NCBI Taxonomy" id="1612308"/>
    <lineage>
        <taxon>Bacteria</taxon>
        <taxon>Pseudomonadati</taxon>
        <taxon>Pseudomonadota</taxon>
        <taxon>Alphaproteobacteria</taxon>
        <taxon>Hyphomicrobiales</taxon>
        <taxon>Beijerinckiaceae</taxon>
        <taxon>Methylocapsa</taxon>
    </lineage>
</organism>
<evidence type="ECO:0000256" key="3">
    <source>
        <dbReference type="SAM" id="Phobius"/>
    </source>
</evidence>